<reference evidence="2" key="1">
    <citation type="submission" date="2018-06" db="EMBL/GenBank/DDBJ databases">
        <authorList>
            <person name="Zhirakovskaya E."/>
        </authorList>
    </citation>
    <scope>NUCLEOTIDE SEQUENCE</scope>
</reference>
<dbReference type="InterPro" id="IPR036291">
    <property type="entry name" value="NAD(P)-bd_dom_sf"/>
</dbReference>
<organism evidence="2">
    <name type="scientific">hydrothermal vent metagenome</name>
    <dbReference type="NCBI Taxonomy" id="652676"/>
    <lineage>
        <taxon>unclassified sequences</taxon>
        <taxon>metagenomes</taxon>
        <taxon>ecological metagenomes</taxon>
    </lineage>
</organism>
<gene>
    <name evidence="2" type="ORF">MNBD_BACTEROID02-546</name>
</gene>
<dbReference type="SUPFAM" id="SSF51735">
    <property type="entry name" value="NAD(P)-binding Rossmann-fold domains"/>
    <property type="match status" value="1"/>
</dbReference>
<dbReference type="AlphaFoldDB" id="A0A3B0QWU0"/>
<feature type="domain" description="Ketopantoate reductase N-terminal" evidence="1">
    <location>
        <begin position="9"/>
        <end position="55"/>
    </location>
</feature>
<evidence type="ECO:0000259" key="1">
    <source>
        <dbReference type="Pfam" id="PF02558"/>
    </source>
</evidence>
<dbReference type="EMBL" id="UOEB01000169">
    <property type="protein sequence ID" value="VAV84579.1"/>
    <property type="molecule type" value="Genomic_DNA"/>
</dbReference>
<dbReference type="InterPro" id="IPR013332">
    <property type="entry name" value="KPR_N"/>
</dbReference>
<protein>
    <recommendedName>
        <fullName evidence="1">Ketopantoate reductase N-terminal domain-containing protein</fullName>
    </recommendedName>
</protein>
<accession>A0A3B0QWU0</accession>
<dbReference type="Pfam" id="PF02558">
    <property type="entry name" value="ApbA"/>
    <property type="match status" value="1"/>
</dbReference>
<feature type="non-terminal residue" evidence="2">
    <location>
        <position position="60"/>
    </location>
</feature>
<name>A0A3B0QWU0_9ZZZZ</name>
<proteinExistence type="predicted"/>
<dbReference type="Gene3D" id="3.40.50.720">
    <property type="entry name" value="NAD(P)-binding Rossmann-like Domain"/>
    <property type="match status" value="1"/>
</dbReference>
<sequence length="60" mass="6508">MSKTAKIKIGIIGLGPVGMILADSFQKAGCDVALCVRNEVKHNKIKNEGIFLERVIKSHS</sequence>
<evidence type="ECO:0000313" key="2">
    <source>
        <dbReference type="EMBL" id="VAV84579.1"/>
    </source>
</evidence>